<accession>A0ABU2XX50</accession>
<comment type="caution">
    <text evidence="1">The sequence shown here is derived from an EMBL/GenBank/DDBJ whole genome shotgun (WGS) entry which is preliminary data.</text>
</comment>
<dbReference type="Proteomes" id="UP001180754">
    <property type="component" value="Unassembled WGS sequence"/>
</dbReference>
<evidence type="ECO:0000313" key="1">
    <source>
        <dbReference type="EMBL" id="MDT0550181.1"/>
    </source>
</evidence>
<evidence type="ECO:0000313" key="2">
    <source>
        <dbReference type="Proteomes" id="UP001180754"/>
    </source>
</evidence>
<dbReference type="RefSeq" id="WP_311730763.1">
    <property type="nucleotide sequence ID" value="NZ_JAVRFD010000044.1"/>
</dbReference>
<gene>
    <name evidence="1" type="ORF">RND15_47180</name>
</gene>
<name>A0ABU2XX50_9ACTN</name>
<organism evidence="1 2">
    <name type="scientific">Streptomyces lonegramiae</name>
    <dbReference type="NCBI Taxonomy" id="3075524"/>
    <lineage>
        <taxon>Bacteria</taxon>
        <taxon>Bacillati</taxon>
        <taxon>Actinomycetota</taxon>
        <taxon>Actinomycetes</taxon>
        <taxon>Kitasatosporales</taxon>
        <taxon>Streptomycetaceae</taxon>
        <taxon>Streptomyces</taxon>
    </lineage>
</organism>
<dbReference type="EMBL" id="JAVRFD010000044">
    <property type="protein sequence ID" value="MDT0550181.1"/>
    <property type="molecule type" value="Genomic_DNA"/>
</dbReference>
<proteinExistence type="predicted"/>
<protein>
    <submittedName>
        <fullName evidence="1">Uncharacterized protein</fullName>
    </submittedName>
</protein>
<reference evidence="1" key="1">
    <citation type="submission" date="2024-05" db="EMBL/GenBank/DDBJ databases">
        <title>30 novel species of actinomycetes from the DSMZ collection.</title>
        <authorList>
            <person name="Nouioui I."/>
        </authorList>
    </citation>
    <scope>NUCLEOTIDE SEQUENCE</scope>
    <source>
        <strain evidence="1">DSM 41529</strain>
    </source>
</reference>
<keyword evidence="2" id="KW-1185">Reference proteome</keyword>
<sequence length="45" mass="5131">MSHAEQIRFGLPRIPIGWTIPLMHGIDPAPPYVPHFAHERAETSR</sequence>